<proteinExistence type="predicted"/>
<dbReference type="EMBL" id="JACIDX010000003">
    <property type="protein sequence ID" value="MBB3954220.1"/>
    <property type="molecule type" value="Genomic_DNA"/>
</dbReference>
<accession>A0A7W6G5L4</accession>
<evidence type="ECO:0000313" key="2">
    <source>
        <dbReference type="EMBL" id="MBB3954220.1"/>
    </source>
</evidence>
<evidence type="ECO:0000313" key="3">
    <source>
        <dbReference type="Proteomes" id="UP000548867"/>
    </source>
</evidence>
<comment type="caution">
    <text evidence="2">The sequence shown here is derived from an EMBL/GenBank/DDBJ whole genome shotgun (WGS) entry which is preliminary data.</text>
</comment>
<keyword evidence="3" id="KW-1185">Reference proteome</keyword>
<dbReference type="Gene3D" id="3.40.50.1820">
    <property type="entry name" value="alpha/beta hydrolase"/>
    <property type="match status" value="1"/>
</dbReference>
<dbReference type="AlphaFoldDB" id="A0A7W6G5L4"/>
<dbReference type="PANTHER" id="PTHR43798:SF33">
    <property type="entry name" value="HYDROLASE, PUTATIVE (AFU_ORTHOLOGUE AFUA_2G14860)-RELATED"/>
    <property type="match status" value="1"/>
</dbReference>
<sequence length="283" mass="30356">MIIRRAFADLPHGQMHYRHAGEGCFAGVADALLVLHPSPVSSWQMVRMVEGLAPLGRVIAPDTAGCGDSDPLPQEAPAITDYAAALRDLMDALGLGRVLVYGMHTGAAIAAELAILAPDRVAGVVADGLSDFHGDGLEEVLTHYAPPFPADLDGAGLARLFQFCRDQFLFFPWYARSGAARRDTGLPPPDDLYGWVGEVLKARGSYARAYHAAFRWRGRERLPLVACPMVITCGANDPLYAATENVARDTGVGLRPLPRFDAPDYAVARRDLILALVPPDSGA</sequence>
<gene>
    <name evidence="2" type="ORF">GGR38_001147</name>
</gene>
<evidence type="ECO:0000259" key="1">
    <source>
        <dbReference type="Pfam" id="PF00561"/>
    </source>
</evidence>
<organism evidence="2 3">
    <name type="scientific">Novosphingobium sediminicola</name>
    <dbReference type="NCBI Taxonomy" id="563162"/>
    <lineage>
        <taxon>Bacteria</taxon>
        <taxon>Pseudomonadati</taxon>
        <taxon>Pseudomonadota</taxon>
        <taxon>Alphaproteobacteria</taxon>
        <taxon>Sphingomonadales</taxon>
        <taxon>Sphingomonadaceae</taxon>
        <taxon>Novosphingobium</taxon>
    </lineage>
</organism>
<reference evidence="2 3" key="1">
    <citation type="submission" date="2020-08" db="EMBL/GenBank/DDBJ databases">
        <title>Genomic Encyclopedia of Type Strains, Phase IV (KMG-IV): sequencing the most valuable type-strain genomes for metagenomic binning, comparative biology and taxonomic classification.</title>
        <authorList>
            <person name="Goeker M."/>
        </authorList>
    </citation>
    <scope>NUCLEOTIDE SEQUENCE [LARGE SCALE GENOMIC DNA]</scope>
    <source>
        <strain evidence="2 3">DSM 27057</strain>
    </source>
</reference>
<dbReference type="InterPro" id="IPR050266">
    <property type="entry name" value="AB_hydrolase_sf"/>
</dbReference>
<feature type="domain" description="AB hydrolase-1" evidence="1">
    <location>
        <begin position="31"/>
        <end position="239"/>
    </location>
</feature>
<dbReference type="InterPro" id="IPR029058">
    <property type="entry name" value="AB_hydrolase_fold"/>
</dbReference>
<dbReference type="PANTHER" id="PTHR43798">
    <property type="entry name" value="MONOACYLGLYCEROL LIPASE"/>
    <property type="match status" value="1"/>
</dbReference>
<name>A0A7W6G5L4_9SPHN</name>
<dbReference type="RefSeq" id="WP_343058998.1">
    <property type="nucleotide sequence ID" value="NZ_JACIDX010000003.1"/>
</dbReference>
<dbReference type="GO" id="GO:0016020">
    <property type="term" value="C:membrane"/>
    <property type="evidence" value="ECO:0007669"/>
    <property type="project" value="TreeGrafter"/>
</dbReference>
<dbReference type="SUPFAM" id="SSF53474">
    <property type="entry name" value="alpha/beta-Hydrolases"/>
    <property type="match status" value="1"/>
</dbReference>
<dbReference type="InterPro" id="IPR000073">
    <property type="entry name" value="AB_hydrolase_1"/>
</dbReference>
<dbReference type="Proteomes" id="UP000548867">
    <property type="component" value="Unassembled WGS sequence"/>
</dbReference>
<protein>
    <submittedName>
        <fullName evidence="2">Pimeloyl-ACP methyl ester carboxylesterase</fullName>
    </submittedName>
</protein>
<dbReference type="Pfam" id="PF00561">
    <property type="entry name" value="Abhydrolase_1"/>
    <property type="match status" value="1"/>
</dbReference>